<dbReference type="PRINTS" id="PR00385">
    <property type="entry name" value="P450"/>
</dbReference>
<reference evidence="12 13" key="1">
    <citation type="journal article" date="2015" name="Sci. Rep.">
        <title>Chromosome-level genome map provides insights into diverse defense mechanisms in the medicinal fungus Ganoderma sinense.</title>
        <authorList>
            <person name="Zhu Y."/>
            <person name="Xu J."/>
            <person name="Sun C."/>
            <person name="Zhou S."/>
            <person name="Xu H."/>
            <person name="Nelson D.R."/>
            <person name="Qian J."/>
            <person name="Song J."/>
            <person name="Luo H."/>
            <person name="Xiang L."/>
            <person name="Li Y."/>
            <person name="Xu Z."/>
            <person name="Ji A."/>
            <person name="Wang L."/>
            <person name="Lu S."/>
            <person name="Hayward A."/>
            <person name="Sun W."/>
            <person name="Li X."/>
            <person name="Schwartz D.C."/>
            <person name="Wang Y."/>
            <person name="Chen S."/>
        </authorList>
    </citation>
    <scope>NUCLEOTIDE SEQUENCE [LARGE SCALE GENOMIC DNA]</scope>
    <source>
        <strain evidence="12 13">ZZ0214-1</strain>
    </source>
</reference>
<evidence type="ECO:0000256" key="5">
    <source>
        <dbReference type="ARBA" id="ARBA00022723"/>
    </source>
</evidence>
<name>A0A2G8SB32_9APHY</name>
<dbReference type="CDD" id="cd11069">
    <property type="entry name" value="CYP_FUM15-like"/>
    <property type="match status" value="1"/>
</dbReference>
<evidence type="ECO:0000256" key="9">
    <source>
        <dbReference type="PIRSR" id="PIRSR602403-1"/>
    </source>
</evidence>
<dbReference type="GO" id="GO:0004497">
    <property type="term" value="F:monooxygenase activity"/>
    <property type="evidence" value="ECO:0007669"/>
    <property type="project" value="UniProtKB-KW"/>
</dbReference>
<comment type="similarity">
    <text evidence="3 10">Belongs to the cytochrome P450 family.</text>
</comment>
<dbReference type="SUPFAM" id="SSF48264">
    <property type="entry name" value="Cytochrome P450"/>
    <property type="match status" value="1"/>
</dbReference>
<evidence type="ECO:0000256" key="10">
    <source>
        <dbReference type="RuleBase" id="RU000461"/>
    </source>
</evidence>
<comment type="pathway">
    <text evidence="2">Secondary metabolite biosynthesis.</text>
</comment>
<protein>
    <submittedName>
        <fullName evidence="12">Cytochrome P450</fullName>
    </submittedName>
</protein>
<accession>A0A2G8SB32</accession>
<keyword evidence="5 9" id="KW-0479">Metal-binding</keyword>
<feature type="signal peptide" evidence="11">
    <location>
        <begin position="1"/>
        <end position="22"/>
    </location>
</feature>
<dbReference type="InterPro" id="IPR036396">
    <property type="entry name" value="Cyt_P450_sf"/>
</dbReference>
<evidence type="ECO:0000256" key="6">
    <source>
        <dbReference type="ARBA" id="ARBA00023002"/>
    </source>
</evidence>
<dbReference type="Pfam" id="PF00067">
    <property type="entry name" value="p450"/>
    <property type="match status" value="1"/>
</dbReference>
<evidence type="ECO:0000256" key="7">
    <source>
        <dbReference type="ARBA" id="ARBA00023004"/>
    </source>
</evidence>
<evidence type="ECO:0000256" key="11">
    <source>
        <dbReference type="SAM" id="SignalP"/>
    </source>
</evidence>
<dbReference type="PROSITE" id="PS00086">
    <property type="entry name" value="CYTOCHROME_P450"/>
    <property type="match status" value="1"/>
</dbReference>
<evidence type="ECO:0000256" key="1">
    <source>
        <dbReference type="ARBA" id="ARBA00001971"/>
    </source>
</evidence>
<dbReference type="Gene3D" id="1.10.630.10">
    <property type="entry name" value="Cytochrome P450"/>
    <property type="match status" value="1"/>
</dbReference>
<feature type="chain" id="PRO_5013567185" evidence="11">
    <location>
        <begin position="23"/>
        <end position="539"/>
    </location>
</feature>
<keyword evidence="13" id="KW-1185">Reference proteome</keyword>
<dbReference type="InterPro" id="IPR050121">
    <property type="entry name" value="Cytochrome_P450_monoxygenase"/>
</dbReference>
<comment type="cofactor">
    <cofactor evidence="1 9">
        <name>heme</name>
        <dbReference type="ChEBI" id="CHEBI:30413"/>
    </cofactor>
</comment>
<dbReference type="PANTHER" id="PTHR24305:SF166">
    <property type="entry name" value="CYTOCHROME P450 12A4, MITOCHONDRIAL-RELATED"/>
    <property type="match status" value="1"/>
</dbReference>
<evidence type="ECO:0000256" key="4">
    <source>
        <dbReference type="ARBA" id="ARBA00022617"/>
    </source>
</evidence>
<proteinExistence type="inferred from homology"/>
<dbReference type="InterPro" id="IPR002403">
    <property type="entry name" value="Cyt_P450_E_grp-IV"/>
</dbReference>
<keyword evidence="4 9" id="KW-0349">Heme</keyword>
<feature type="binding site" description="axial binding residue" evidence="9">
    <location>
        <position position="477"/>
    </location>
    <ligand>
        <name>heme</name>
        <dbReference type="ChEBI" id="CHEBI:30413"/>
    </ligand>
    <ligandPart>
        <name>Fe</name>
        <dbReference type="ChEBI" id="CHEBI:18248"/>
    </ligandPart>
</feature>
<dbReference type="AlphaFoldDB" id="A0A2G8SB32"/>
<organism evidence="12 13">
    <name type="scientific">Ganoderma sinense ZZ0214-1</name>
    <dbReference type="NCBI Taxonomy" id="1077348"/>
    <lineage>
        <taxon>Eukaryota</taxon>
        <taxon>Fungi</taxon>
        <taxon>Dikarya</taxon>
        <taxon>Basidiomycota</taxon>
        <taxon>Agaricomycotina</taxon>
        <taxon>Agaricomycetes</taxon>
        <taxon>Polyporales</taxon>
        <taxon>Polyporaceae</taxon>
        <taxon>Ganoderma</taxon>
    </lineage>
</organism>
<dbReference type="PRINTS" id="PR00465">
    <property type="entry name" value="EP450IV"/>
</dbReference>
<keyword evidence="11" id="KW-0732">Signal</keyword>
<keyword evidence="8 10" id="KW-0503">Monooxygenase</keyword>
<evidence type="ECO:0000313" key="12">
    <source>
        <dbReference type="EMBL" id="PIL30974.1"/>
    </source>
</evidence>
<dbReference type="STRING" id="1077348.A0A2G8SB32"/>
<keyword evidence="7 9" id="KW-0408">Iron</keyword>
<evidence type="ECO:0000256" key="3">
    <source>
        <dbReference type="ARBA" id="ARBA00010617"/>
    </source>
</evidence>
<comment type="caution">
    <text evidence="12">The sequence shown here is derived from an EMBL/GenBank/DDBJ whole genome shotgun (WGS) entry which is preliminary data.</text>
</comment>
<dbReference type="OrthoDB" id="1470350at2759"/>
<keyword evidence="6 10" id="KW-0560">Oxidoreductase</keyword>
<dbReference type="Proteomes" id="UP000230002">
    <property type="component" value="Unassembled WGS sequence"/>
</dbReference>
<evidence type="ECO:0000256" key="8">
    <source>
        <dbReference type="ARBA" id="ARBA00023033"/>
    </source>
</evidence>
<sequence>MSAILVFISGLILVAVIKIWQTQSPRYLSPLRHLRGPRIHSLLFGNFIQLSAEYQGLTREWVNQYGPNFQVHGFLNVPSLFTTDSKAIHHILTHTTQYCKPRDSRRFLAYISGPEGLLVTEGEQHRNQRRTMNPAFGPVQIRELTGVFLEKSLILRDCWMNEISRSSSKALRTNIADGISKMTLDVIGLAGEVGFNHDFDMLRTNEQNEVNMAFQALFTSPPPPSALLWVVRFLPMVAELVANKYTRIAAKSMAVMRRFGIQIIKEKKAQIVSENARSVEKKDFEGRDILSLLIKANMASDVPDNQRLTDEEVLDQVPTFLIAGLDTTSTATGWLLYELSKNPRTQLKLREELLRVESDTPMMEELNELPYLDKVVRETLRLHPPAFMVQREAQRNDVIPVSEPFVDAHGKLQHGIEVRQGNRVIIGIAMMQTAKAIWGEDALEFRPDRWDNPPEAIAGTPSVWGHLMVFSSGERACIGYRFSLIELKALIFTLIRAFEFELAVPPEDVQAVGILIQRIRVRGDPTRNLPFVVRPVKWL</sequence>
<evidence type="ECO:0000313" key="13">
    <source>
        <dbReference type="Proteomes" id="UP000230002"/>
    </source>
</evidence>
<dbReference type="GO" id="GO:0016705">
    <property type="term" value="F:oxidoreductase activity, acting on paired donors, with incorporation or reduction of molecular oxygen"/>
    <property type="evidence" value="ECO:0007669"/>
    <property type="project" value="InterPro"/>
</dbReference>
<dbReference type="PANTHER" id="PTHR24305">
    <property type="entry name" value="CYTOCHROME P450"/>
    <property type="match status" value="1"/>
</dbReference>
<dbReference type="InterPro" id="IPR001128">
    <property type="entry name" value="Cyt_P450"/>
</dbReference>
<dbReference type="GO" id="GO:0005506">
    <property type="term" value="F:iron ion binding"/>
    <property type="evidence" value="ECO:0007669"/>
    <property type="project" value="InterPro"/>
</dbReference>
<dbReference type="EMBL" id="AYKW01000012">
    <property type="protein sequence ID" value="PIL30974.1"/>
    <property type="molecule type" value="Genomic_DNA"/>
</dbReference>
<dbReference type="InterPro" id="IPR017972">
    <property type="entry name" value="Cyt_P450_CS"/>
</dbReference>
<gene>
    <name evidence="12" type="ORF">GSI_05667</name>
</gene>
<dbReference type="GO" id="GO:0020037">
    <property type="term" value="F:heme binding"/>
    <property type="evidence" value="ECO:0007669"/>
    <property type="project" value="InterPro"/>
</dbReference>
<evidence type="ECO:0000256" key="2">
    <source>
        <dbReference type="ARBA" id="ARBA00005179"/>
    </source>
</evidence>